<dbReference type="PANTHER" id="PTHR11691">
    <property type="entry name" value="TYPE I INTERFERON"/>
    <property type="match status" value="1"/>
</dbReference>
<evidence type="ECO:0000313" key="8">
    <source>
        <dbReference type="Proteomes" id="UP000694725"/>
    </source>
</evidence>
<keyword evidence="3" id="KW-0964">Secreted</keyword>
<dbReference type="GO" id="GO:0005615">
    <property type="term" value="C:extracellular space"/>
    <property type="evidence" value="ECO:0007669"/>
    <property type="project" value="UniProtKB-KW"/>
</dbReference>
<keyword evidence="2 6" id="KW-0202">Cytokine</keyword>
<dbReference type="InterPro" id="IPR000471">
    <property type="entry name" value="Interferon_alpha/beta/delta"/>
</dbReference>
<dbReference type="InterPro" id="IPR009079">
    <property type="entry name" value="4_helix_cytokine-like_core"/>
</dbReference>
<reference evidence="7" key="1">
    <citation type="submission" date="2025-08" db="UniProtKB">
        <authorList>
            <consortium name="Ensembl"/>
        </authorList>
    </citation>
    <scope>IDENTIFICATION</scope>
</reference>
<dbReference type="SMART" id="SM00076">
    <property type="entry name" value="IFabd"/>
    <property type="match status" value="1"/>
</dbReference>
<dbReference type="SUPFAM" id="SSF47266">
    <property type="entry name" value="4-helical cytokines"/>
    <property type="match status" value="1"/>
</dbReference>
<dbReference type="Ensembl" id="ENSSSCT00065098146.1">
    <property type="protein sequence ID" value="ENSSSCP00065043031.1"/>
    <property type="gene ID" value="ENSSSCG00065071430.1"/>
</dbReference>
<dbReference type="Proteomes" id="UP000694725">
    <property type="component" value="Unplaced"/>
</dbReference>
<sequence length="244" mass="28010">MKRKKRSRKRHKKMERICSYLRHRPKGRYSEILESRVTESPTSARTEASARSPMAPTSAFFTALVLLSCNAICSLGCDLPQTHSLAHTRALRLLAQMRISPSFCLKDRKDFGFPQEMVEGSQLQKVQAISVFHEMLQQTFLLFHIERSSAAWDSTLLDKLCSGLHQQLEDLDPCLVQVMGEQASSLGMAVKRYFERIHLFLKEKKYSDCVWEIVRVEIMKPLSSLNSFARKVKNYGCRHGVTLK</sequence>
<dbReference type="PRINTS" id="PR00266">
    <property type="entry name" value="INTERFERONAB"/>
</dbReference>
<dbReference type="Pfam" id="PF00143">
    <property type="entry name" value="Interferon"/>
    <property type="match status" value="1"/>
</dbReference>
<evidence type="ECO:0000256" key="3">
    <source>
        <dbReference type="ARBA" id="ARBA00022525"/>
    </source>
</evidence>
<comment type="similarity">
    <text evidence="6">Belongs to the alpha/beta interferon family.</text>
</comment>
<evidence type="ECO:0000313" key="7">
    <source>
        <dbReference type="Ensembl" id="ENSSSCP00065043031.1"/>
    </source>
</evidence>
<dbReference type="CDD" id="cd00095">
    <property type="entry name" value="IFab"/>
    <property type="match status" value="1"/>
</dbReference>
<keyword evidence="4 6" id="KW-0051">Antiviral defense</keyword>
<evidence type="ECO:0000256" key="5">
    <source>
        <dbReference type="ARBA" id="ARBA00023157"/>
    </source>
</evidence>
<dbReference type="Gene3D" id="1.20.1250.10">
    <property type="match status" value="1"/>
</dbReference>
<evidence type="ECO:0000256" key="2">
    <source>
        <dbReference type="ARBA" id="ARBA00022514"/>
    </source>
</evidence>
<name>A0A8D1ZYT8_PIG</name>
<evidence type="ECO:0000256" key="6">
    <source>
        <dbReference type="RuleBase" id="RU000436"/>
    </source>
</evidence>
<accession>A0A8D1ZYT8</accession>
<comment type="subcellular location">
    <subcellularLocation>
        <location evidence="1">Secreted</location>
    </subcellularLocation>
</comment>
<protein>
    <submittedName>
        <fullName evidence="7">Uncharacterized protein</fullName>
    </submittedName>
</protein>
<evidence type="ECO:0000256" key="4">
    <source>
        <dbReference type="ARBA" id="ARBA00023118"/>
    </source>
</evidence>
<dbReference type="GO" id="GO:0005126">
    <property type="term" value="F:cytokine receptor binding"/>
    <property type="evidence" value="ECO:0007669"/>
    <property type="project" value="InterPro"/>
</dbReference>
<dbReference type="GO" id="GO:0005125">
    <property type="term" value="F:cytokine activity"/>
    <property type="evidence" value="ECO:0007669"/>
    <property type="project" value="UniProtKB-KW"/>
</dbReference>
<organism evidence="7 8">
    <name type="scientific">Sus scrofa</name>
    <name type="common">Pig</name>
    <dbReference type="NCBI Taxonomy" id="9823"/>
    <lineage>
        <taxon>Eukaryota</taxon>
        <taxon>Metazoa</taxon>
        <taxon>Chordata</taxon>
        <taxon>Craniata</taxon>
        <taxon>Vertebrata</taxon>
        <taxon>Euteleostomi</taxon>
        <taxon>Mammalia</taxon>
        <taxon>Eutheria</taxon>
        <taxon>Laurasiatheria</taxon>
        <taxon>Artiodactyla</taxon>
        <taxon>Suina</taxon>
        <taxon>Suidae</taxon>
        <taxon>Sus</taxon>
    </lineage>
</organism>
<dbReference type="AlphaFoldDB" id="A0A8D1ZYT8"/>
<dbReference type="PANTHER" id="PTHR11691:SF37">
    <property type="entry name" value="INTERFERON OMEGA-1"/>
    <property type="match status" value="1"/>
</dbReference>
<evidence type="ECO:0000256" key="1">
    <source>
        <dbReference type="ARBA" id="ARBA00004613"/>
    </source>
</evidence>
<proteinExistence type="inferred from homology"/>
<dbReference type="FunFam" id="1.20.1250.10:FF:000001">
    <property type="entry name" value="Interferon alpha"/>
    <property type="match status" value="1"/>
</dbReference>
<keyword evidence="5" id="KW-1015">Disulfide bond</keyword>
<dbReference type="GO" id="GO:0051607">
    <property type="term" value="P:defense response to virus"/>
    <property type="evidence" value="ECO:0007669"/>
    <property type="project" value="UniProtKB-KW"/>
</dbReference>